<dbReference type="AlphaFoldDB" id="A0A1R1ASP2"/>
<protein>
    <recommendedName>
        <fullName evidence="3">Nuclear transport factor 2 family protein</fullName>
    </recommendedName>
</protein>
<dbReference type="SUPFAM" id="SSF54427">
    <property type="entry name" value="NTF2-like"/>
    <property type="match status" value="1"/>
</dbReference>
<comment type="caution">
    <text evidence="1">The sequence shown here is derived from an EMBL/GenBank/DDBJ whole genome shotgun (WGS) entry which is preliminary data.</text>
</comment>
<proteinExistence type="predicted"/>
<dbReference type="EMBL" id="MRTF01000014">
    <property type="protein sequence ID" value="OME88575.1"/>
    <property type="molecule type" value="Genomic_DNA"/>
</dbReference>
<reference evidence="1 2" key="1">
    <citation type="submission" date="2016-11" db="EMBL/GenBank/DDBJ databases">
        <title>Paenibacillus species isolates.</title>
        <authorList>
            <person name="Beno S.M."/>
        </authorList>
    </citation>
    <scope>NUCLEOTIDE SEQUENCE [LARGE SCALE GENOMIC DNA]</scope>
    <source>
        <strain evidence="1 2">FSL F4-0100</strain>
    </source>
</reference>
<evidence type="ECO:0000313" key="2">
    <source>
        <dbReference type="Proteomes" id="UP000187074"/>
    </source>
</evidence>
<accession>A0A1R1ASP2</accession>
<dbReference type="Proteomes" id="UP000187074">
    <property type="component" value="Unassembled WGS sequence"/>
</dbReference>
<dbReference type="InterPro" id="IPR032710">
    <property type="entry name" value="NTF2-like_dom_sf"/>
</dbReference>
<gene>
    <name evidence="1" type="ORF">BK123_30300</name>
</gene>
<dbReference type="OrthoDB" id="6692273at2"/>
<evidence type="ECO:0008006" key="3">
    <source>
        <dbReference type="Google" id="ProtNLM"/>
    </source>
</evidence>
<name>A0A1R1ASP2_PAELA</name>
<evidence type="ECO:0000313" key="1">
    <source>
        <dbReference type="EMBL" id="OME88575.1"/>
    </source>
</evidence>
<dbReference type="Gene3D" id="3.10.450.50">
    <property type="match status" value="1"/>
</dbReference>
<organism evidence="1 2">
    <name type="scientific">Paenibacillus lautus</name>
    <name type="common">Bacillus lautus</name>
    <dbReference type="NCBI Taxonomy" id="1401"/>
    <lineage>
        <taxon>Bacteria</taxon>
        <taxon>Bacillati</taxon>
        <taxon>Bacillota</taxon>
        <taxon>Bacilli</taxon>
        <taxon>Bacillales</taxon>
        <taxon>Paenibacillaceae</taxon>
        <taxon>Paenibacillus</taxon>
    </lineage>
</organism>
<dbReference type="RefSeq" id="WP_076326067.1">
    <property type="nucleotide sequence ID" value="NZ_JBCNGN010000008.1"/>
</dbReference>
<dbReference type="STRING" id="1401.BK123_30300"/>
<sequence>MADGIAGKEDFVITCEEDCGNAPKKELLKRLHIALAGMDTQFMNENFTDGIQMSYVGERIVHGKDQVIESLCQVKYGKTAELHIHHLITHGSTGAADGILVFDDRKRLAFCNVYRFSSTLNAAKIKEITSYFIPLSE</sequence>